<proteinExistence type="predicted"/>
<reference evidence="2 3" key="1">
    <citation type="submission" date="2013-03" db="EMBL/GenBank/DDBJ databases">
        <title>The Genome Sequence of Cladophialophora psammophila CBS 110553.</title>
        <authorList>
            <consortium name="The Broad Institute Genomics Platform"/>
            <person name="Cuomo C."/>
            <person name="de Hoog S."/>
            <person name="Gorbushina A."/>
            <person name="Walker B."/>
            <person name="Young S.K."/>
            <person name="Zeng Q."/>
            <person name="Gargeya S."/>
            <person name="Fitzgerald M."/>
            <person name="Haas B."/>
            <person name="Abouelleil A."/>
            <person name="Allen A.W."/>
            <person name="Alvarado L."/>
            <person name="Arachchi H.M."/>
            <person name="Berlin A.M."/>
            <person name="Chapman S.B."/>
            <person name="Gainer-Dewar J."/>
            <person name="Goldberg J."/>
            <person name="Griggs A."/>
            <person name="Gujja S."/>
            <person name="Hansen M."/>
            <person name="Howarth C."/>
            <person name="Imamovic A."/>
            <person name="Ireland A."/>
            <person name="Larimer J."/>
            <person name="McCowan C."/>
            <person name="Murphy C."/>
            <person name="Pearson M."/>
            <person name="Poon T.W."/>
            <person name="Priest M."/>
            <person name="Roberts A."/>
            <person name="Saif S."/>
            <person name="Shea T."/>
            <person name="Sisk P."/>
            <person name="Sykes S."/>
            <person name="Wortman J."/>
            <person name="Nusbaum C."/>
            <person name="Birren B."/>
        </authorList>
    </citation>
    <scope>NUCLEOTIDE SEQUENCE [LARGE SCALE GENOMIC DNA]</scope>
    <source>
        <strain evidence="2 3">CBS 110553</strain>
    </source>
</reference>
<dbReference type="RefSeq" id="XP_007751015.1">
    <property type="nucleotide sequence ID" value="XM_007752825.1"/>
</dbReference>
<evidence type="ECO:0000313" key="2">
    <source>
        <dbReference type="EMBL" id="EXJ59375.1"/>
    </source>
</evidence>
<feature type="domain" description="DUF6314" evidence="1">
    <location>
        <begin position="19"/>
        <end position="205"/>
    </location>
</feature>
<comment type="caution">
    <text evidence="2">The sequence shown here is derived from an EMBL/GenBank/DDBJ whole genome shotgun (WGS) entry which is preliminary data.</text>
</comment>
<gene>
    <name evidence="2" type="ORF">A1O5_12256</name>
</gene>
<dbReference type="GeneID" id="19196942"/>
<evidence type="ECO:0000313" key="3">
    <source>
        <dbReference type="Proteomes" id="UP000019471"/>
    </source>
</evidence>
<accession>W9W310</accession>
<keyword evidence="3" id="KW-1185">Reference proteome</keyword>
<dbReference type="eggNOG" id="KOG1399">
    <property type="taxonomic scope" value="Eukaryota"/>
</dbReference>
<dbReference type="InterPro" id="IPR045632">
    <property type="entry name" value="DUF6314"/>
</dbReference>
<name>W9W310_9EURO</name>
<dbReference type="Pfam" id="PF19834">
    <property type="entry name" value="DUF6314"/>
    <property type="match status" value="1"/>
</dbReference>
<organism evidence="2 3">
    <name type="scientific">Cladophialophora psammophila CBS 110553</name>
    <dbReference type="NCBI Taxonomy" id="1182543"/>
    <lineage>
        <taxon>Eukaryota</taxon>
        <taxon>Fungi</taxon>
        <taxon>Dikarya</taxon>
        <taxon>Ascomycota</taxon>
        <taxon>Pezizomycotina</taxon>
        <taxon>Eurotiomycetes</taxon>
        <taxon>Chaetothyriomycetidae</taxon>
        <taxon>Chaetothyriales</taxon>
        <taxon>Herpotrichiellaceae</taxon>
        <taxon>Cladophialophora</taxon>
    </lineage>
</organism>
<dbReference type="HOGENOM" id="CLU_093209_0_0_1"/>
<protein>
    <recommendedName>
        <fullName evidence="1">DUF6314 domain-containing protein</fullName>
    </recommendedName>
</protein>
<dbReference type="Proteomes" id="UP000019471">
    <property type="component" value="Unassembled WGS sequence"/>
</dbReference>
<dbReference type="AlphaFoldDB" id="W9W310"/>
<dbReference type="OrthoDB" id="66881at2759"/>
<evidence type="ECO:0000259" key="1">
    <source>
        <dbReference type="Pfam" id="PF19834"/>
    </source>
</evidence>
<sequence length="227" mass="25422">MSQSIPSHSALLTNLFQDLSGTWLLNRKLQSADSSAPSGRCSGTATFTTRAPSPVLDADGKLHIAHAELLYHEQGEFEVIKAVGNNLASVPTFTFARKYIWRLQRTENAVTISIWFTKPGTETIDYLFHKIDLPFDNDPDSQSDHRLVLHGTGGHLCVEDFYNSFYSFTMSRSDPSLPLTLSSWTTVHEVLGPKKDQHIETTFVRPEQARLIPTLEAPYLNDSSIEQ</sequence>
<dbReference type="EMBL" id="AMGX01000032">
    <property type="protein sequence ID" value="EXJ59375.1"/>
    <property type="molecule type" value="Genomic_DNA"/>
</dbReference>